<protein>
    <submittedName>
        <fullName evidence="2">Predicted protein</fullName>
    </submittedName>
</protein>
<dbReference type="AlphaFoldDB" id="F2DBB8"/>
<name>F2DBB8_HORVV</name>
<sequence>MQEWPHGGTSSGALIGSYFHQRQVGKQSGTASWLSSCRDLGASLISRRGCHDQWRVEAYSFANQAAHQGQEAQPEESRRRVGVSRGLLSHRSPKADASSGSRHEPCGGSIFPSSFFLPNSCIQRLYP</sequence>
<reference evidence="2" key="1">
    <citation type="journal article" date="2011" name="Plant Physiol.">
        <title>Comprehensive sequence analysis of 24,783 barley full-length cDNAs derived from 12 clone libraries.</title>
        <authorList>
            <person name="Matsumoto T."/>
            <person name="Tanaka T."/>
            <person name="Sakai H."/>
            <person name="Amano N."/>
            <person name="Kanamori H."/>
            <person name="Kurita K."/>
            <person name="Kikuta A."/>
            <person name="Kamiya K."/>
            <person name="Yamamoto M."/>
            <person name="Ikawa H."/>
            <person name="Fujii N."/>
            <person name="Hori K."/>
            <person name="Itoh T."/>
            <person name="Sato K."/>
        </authorList>
    </citation>
    <scope>NUCLEOTIDE SEQUENCE</scope>
</reference>
<feature type="region of interest" description="Disordered" evidence="1">
    <location>
        <begin position="65"/>
        <end position="109"/>
    </location>
</feature>
<evidence type="ECO:0000256" key="1">
    <source>
        <dbReference type="SAM" id="MobiDB-lite"/>
    </source>
</evidence>
<organism evidence="2">
    <name type="scientific">Hordeum vulgare subsp. vulgare</name>
    <name type="common">Domesticated barley</name>
    <dbReference type="NCBI Taxonomy" id="112509"/>
    <lineage>
        <taxon>Eukaryota</taxon>
        <taxon>Viridiplantae</taxon>
        <taxon>Streptophyta</taxon>
        <taxon>Embryophyta</taxon>
        <taxon>Tracheophyta</taxon>
        <taxon>Spermatophyta</taxon>
        <taxon>Magnoliopsida</taxon>
        <taxon>Liliopsida</taxon>
        <taxon>Poales</taxon>
        <taxon>Poaceae</taxon>
        <taxon>BOP clade</taxon>
        <taxon>Pooideae</taxon>
        <taxon>Triticodae</taxon>
        <taxon>Triticeae</taxon>
        <taxon>Hordeinae</taxon>
        <taxon>Hordeum</taxon>
    </lineage>
</organism>
<dbReference type="EMBL" id="AK361182">
    <property type="protein sequence ID" value="BAJ92389.1"/>
    <property type="molecule type" value="mRNA"/>
</dbReference>
<evidence type="ECO:0000313" key="2">
    <source>
        <dbReference type="EMBL" id="BAJ92389.1"/>
    </source>
</evidence>
<proteinExistence type="evidence at transcript level"/>
<accession>F2DBB8</accession>